<keyword evidence="2" id="KW-1185">Reference proteome</keyword>
<dbReference type="EMBL" id="ADKM02000073">
    <property type="protein sequence ID" value="EGC03282.1"/>
    <property type="molecule type" value="Genomic_DNA"/>
</dbReference>
<accession>E9SBR6</accession>
<evidence type="ECO:0000313" key="1">
    <source>
        <dbReference type="EMBL" id="EGC03282.1"/>
    </source>
</evidence>
<reference evidence="1 2" key="1">
    <citation type="submission" date="2011-02" db="EMBL/GenBank/DDBJ databases">
        <authorList>
            <person name="Nelson K.E."/>
            <person name="Sutton G."/>
            <person name="Torralba M."/>
            <person name="Durkin S."/>
            <person name="Harkins D."/>
            <person name="Montgomery R."/>
            <person name="Ziemer C."/>
            <person name="Klaassens E."/>
            <person name="Ocuiv P."/>
            <person name="Morrison M."/>
        </authorList>
    </citation>
    <scope>NUCLEOTIDE SEQUENCE [LARGE SCALE GENOMIC DNA]</scope>
    <source>
        <strain evidence="1 2">8</strain>
    </source>
</reference>
<dbReference type="STRING" id="246199.CUS_4906"/>
<dbReference type="OrthoDB" id="5192882at2"/>
<dbReference type="Proteomes" id="UP000004259">
    <property type="component" value="Unassembled WGS sequence"/>
</dbReference>
<proteinExistence type="predicted"/>
<dbReference type="AlphaFoldDB" id="E9SBR6"/>
<gene>
    <name evidence="1" type="ORF">CUS_4906</name>
</gene>
<sequence length="117" mass="13497">MKNIVDYYPDKYCADGVNCVAAGVYEFEGLYFTSLSFEQEPEFGEHDDASDISQHPLEDILHKFNVYVQDYYEYDVYFGSKVCHLEFASQDIENIKALRGIIGKHVYCNNDGELVIE</sequence>
<dbReference type="eggNOG" id="ENOG5032VRF">
    <property type="taxonomic scope" value="Bacteria"/>
</dbReference>
<comment type="caution">
    <text evidence="1">The sequence shown here is derived from an EMBL/GenBank/DDBJ whole genome shotgun (WGS) entry which is preliminary data.</text>
</comment>
<evidence type="ECO:0000313" key="2">
    <source>
        <dbReference type="Proteomes" id="UP000004259"/>
    </source>
</evidence>
<organism evidence="1 2">
    <name type="scientific">Ruminococcus albus 8</name>
    <dbReference type="NCBI Taxonomy" id="246199"/>
    <lineage>
        <taxon>Bacteria</taxon>
        <taxon>Bacillati</taxon>
        <taxon>Bacillota</taxon>
        <taxon>Clostridia</taxon>
        <taxon>Eubacteriales</taxon>
        <taxon>Oscillospiraceae</taxon>
        <taxon>Ruminococcus</taxon>
    </lineage>
</organism>
<dbReference type="RefSeq" id="WP_002849138.1">
    <property type="nucleotide sequence ID" value="NZ_ADKM02000073.1"/>
</dbReference>
<name>E9SBR6_RUMAL</name>
<protein>
    <submittedName>
        <fullName evidence="1">Conserved domain protein</fullName>
    </submittedName>
</protein>